<evidence type="ECO:0000259" key="14">
    <source>
        <dbReference type="PROSITE" id="PS51217"/>
    </source>
</evidence>
<dbReference type="eggNOG" id="COG0210">
    <property type="taxonomic scope" value="Bacteria"/>
</dbReference>
<dbReference type="RefSeq" id="WP_035911607.1">
    <property type="nucleotide sequence ID" value="NZ_AVPJ01000001.1"/>
</dbReference>
<evidence type="ECO:0000259" key="12">
    <source>
        <dbReference type="PROSITE" id="PS50967"/>
    </source>
</evidence>
<dbReference type="PANTHER" id="PTHR11070">
    <property type="entry name" value="UVRD / RECB / PCRA DNA HELICASE FAMILY MEMBER"/>
    <property type="match status" value="1"/>
</dbReference>
<dbReference type="GO" id="GO:0003677">
    <property type="term" value="F:DNA binding"/>
    <property type="evidence" value="ECO:0007669"/>
    <property type="project" value="InterPro"/>
</dbReference>
<dbReference type="EMBL" id="AVPJ01000001">
    <property type="protein sequence ID" value="KGN34958.1"/>
    <property type="molecule type" value="Genomic_DNA"/>
</dbReference>
<dbReference type="InterPro" id="IPR002121">
    <property type="entry name" value="HRDC_dom"/>
</dbReference>
<evidence type="ECO:0000313" key="16">
    <source>
        <dbReference type="Proteomes" id="UP000030002"/>
    </source>
</evidence>
<dbReference type="PROSITE" id="PS50967">
    <property type="entry name" value="HRDC"/>
    <property type="match status" value="1"/>
</dbReference>
<keyword evidence="3 10" id="KW-0378">Hydrolase</keyword>
<feature type="domain" description="HRDC" evidence="12">
    <location>
        <begin position="630"/>
        <end position="710"/>
    </location>
</feature>
<dbReference type="Pfam" id="PF13361">
    <property type="entry name" value="UvrD_C"/>
    <property type="match status" value="2"/>
</dbReference>
<comment type="catalytic activity">
    <reaction evidence="9">
        <text>ATP + H2O = ADP + phosphate + H(+)</text>
        <dbReference type="Rhea" id="RHEA:13065"/>
        <dbReference type="ChEBI" id="CHEBI:15377"/>
        <dbReference type="ChEBI" id="CHEBI:15378"/>
        <dbReference type="ChEBI" id="CHEBI:30616"/>
        <dbReference type="ChEBI" id="CHEBI:43474"/>
        <dbReference type="ChEBI" id="CHEBI:456216"/>
        <dbReference type="EC" id="5.6.2.4"/>
    </reaction>
</comment>
<evidence type="ECO:0000256" key="10">
    <source>
        <dbReference type="PROSITE-ProRule" id="PRU00560"/>
    </source>
</evidence>
<dbReference type="PROSITE" id="PS51217">
    <property type="entry name" value="UVRD_HELICASE_CTER"/>
    <property type="match status" value="1"/>
</dbReference>
<evidence type="ECO:0000256" key="2">
    <source>
        <dbReference type="ARBA" id="ARBA00022741"/>
    </source>
</evidence>
<keyword evidence="5 10" id="KW-0067">ATP-binding</keyword>
<keyword evidence="4 10" id="KW-0347">Helicase</keyword>
<evidence type="ECO:0000256" key="8">
    <source>
        <dbReference type="ARBA" id="ARBA00034808"/>
    </source>
</evidence>
<dbReference type="SUPFAM" id="SSF47819">
    <property type="entry name" value="HRDC-like"/>
    <property type="match status" value="1"/>
</dbReference>
<dbReference type="Pfam" id="PF00580">
    <property type="entry name" value="UvrD-helicase"/>
    <property type="match status" value="1"/>
</dbReference>
<keyword evidence="16" id="KW-1185">Reference proteome</keyword>
<dbReference type="EC" id="5.6.2.4" evidence="8"/>
<dbReference type="FunFam" id="3.40.50.300:FF:001181">
    <property type="entry name" value="DNA helicase"/>
    <property type="match status" value="1"/>
</dbReference>
<keyword evidence="6" id="KW-0413">Isomerase</keyword>
<comment type="catalytic activity">
    <reaction evidence="7">
        <text>Couples ATP hydrolysis with the unwinding of duplex DNA by translocating in the 3'-5' direction.</text>
        <dbReference type="EC" id="5.6.2.4"/>
    </reaction>
</comment>
<evidence type="ECO:0000256" key="7">
    <source>
        <dbReference type="ARBA" id="ARBA00034617"/>
    </source>
</evidence>
<comment type="similarity">
    <text evidence="1">Belongs to the helicase family. UvrD subfamily.</text>
</comment>
<dbReference type="GO" id="GO:0005524">
    <property type="term" value="F:ATP binding"/>
    <property type="evidence" value="ECO:0007669"/>
    <property type="project" value="UniProtKB-UniRule"/>
</dbReference>
<feature type="region of interest" description="Disordered" evidence="11">
    <location>
        <begin position="579"/>
        <end position="605"/>
    </location>
</feature>
<dbReference type="CDD" id="cd17932">
    <property type="entry name" value="DEXQc_UvrD"/>
    <property type="match status" value="1"/>
</dbReference>
<dbReference type="SMART" id="SM00341">
    <property type="entry name" value="HRDC"/>
    <property type="match status" value="1"/>
</dbReference>
<feature type="domain" description="UvrD-like helicase C-terminal" evidence="14">
    <location>
        <begin position="297"/>
        <end position="546"/>
    </location>
</feature>
<evidence type="ECO:0000313" key="15">
    <source>
        <dbReference type="EMBL" id="KGN34958.1"/>
    </source>
</evidence>
<proteinExistence type="inferred from homology"/>
<evidence type="ECO:0000256" key="5">
    <source>
        <dbReference type="ARBA" id="ARBA00022840"/>
    </source>
</evidence>
<protein>
    <recommendedName>
        <fullName evidence="8">DNA 3'-5' helicase</fullName>
        <ecNumber evidence="8">5.6.2.4</ecNumber>
    </recommendedName>
</protein>
<dbReference type="SUPFAM" id="SSF52540">
    <property type="entry name" value="P-loop containing nucleoside triphosphate hydrolases"/>
    <property type="match status" value="1"/>
</dbReference>
<dbReference type="InterPro" id="IPR027417">
    <property type="entry name" value="P-loop_NTPase"/>
</dbReference>
<comment type="caution">
    <text evidence="15">The sequence shown here is derived from an EMBL/GenBank/DDBJ whole genome shotgun (WGS) entry which is preliminary data.</text>
</comment>
<evidence type="ECO:0000259" key="13">
    <source>
        <dbReference type="PROSITE" id="PS51198"/>
    </source>
</evidence>
<dbReference type="GO" id="GO:0016887">
    <property type="term" value="F:ATP hydrolysis activity"/>
    <property type="evidence" value="ECO:0007669"/>
    <property type="project" value="RHEA"/>
</dbReference>
<dbReference type="Gene3D" id="1.10.10.160">
    <property type="match status" value="1"/>
</dbReference>
<evidence type="ECO:0000256" key="3">
    <source>
        <dbReference type="ARBA" id="ARBA00022801"/>
    </source>
</evidence>
<dbReference type="GO" id="GO:0043138">
    <property type="term" value="F:3'-5' DNA helicase activity"/>
    <property type="evidence" value="ECO:0007669"/>
    <property type="project" value="UniProtKB-EC"/>
</dbReference>
<dbReference type="InterPro" id="IPR010997">
    <property type="entry name" value="HRDC-like_sf"/>
</dbReference>
<dbReference type="InterPro" id="IPR013986">
    <property type="entry name" value="DExx_box_DNA_helicase_dom_sf"/>
</dbReference>
<dbReference type="Gene3D" id="3.40.50.300">
    <property type="entry name" value="P-loop containing nucleotide triphosphate hydrolases"/>
    <property type="match status" value="3"/>
</dbReference>
<dbReference type="PANTHER" id="PTHR11070:SF69">
    <property type="entry name" value="ATP-DEPENDENT DNA HELICASE UVRD2"/>
    <property type="match status" value="1"/>
</dbReference>
<dbReference type="InterPro" id="IPR044876">
    <property type="entry name" value="HRDC_dom_sf"/>
</dbReference>
<dbReference type="GO" id="GO:0033202">
    <property type="term" value="C:DNA helicase complex"/>
    <property type="evidence" value="ECO:0007669"/>
    <property type="project" value="TreeGrafter"/>
</dbReference>
<dbReference type="Gene3D" id="1.10.150.80">
    <property type="entry name" value="HRDC domain"/>
    <property type="match status" value="1"/>
</dbReference>
<dbReference type="AlphaFoldDB" id="A0A0A0JCT6"/>
<feature type="domain" description="UvrD-like helicase ATP-binding" evidence="13">
    <location>
        <begin position="15"/>
        <end position="296"/>
    </location>
</feature>
<evidence type="ECO:0000256" key="4">
    <source>
        <dbReference type="ARBA" id="ARBA00022806"/>
    </source>
</evidence>
<feature type="binding site" evidence="10">
    <location>
        <begin position="36"/>
        <end position="43"/>
    </location>
    <ligand>
        <name>ATP</name>
        <dbReference type="ChEBI" id="CHEBI:30616"/>
    </ligand>
</feature>
<reference evidence="15 16" key="1">
    <citation type="submission" date="2013-08" db="EMBL/GenBank/DDBJ databases">
        <title>The genome sequence of Knoellia sinensis.</title>
        <authorList>
            <person name="Zhu W."/>
            <person name="Wang G."/>
        </authorList>
    </citation>
    <scope>NUCLEOTIDE SEQUENCE [LARGE SCALE GENOMIC DNA]</scope>
    <source>
        <strain evidence="15 16">KCTC 19936</strain>
    </source>
</reference>
<dbReference type="InterPro" id="IPR000212">
    <property type="entry name" value="DNA_helicase_UvrD/REP"/>
</dbReference>
<dbReference type="Pfam" id="PF00570">
    <property type="entry name" value="HRDC"/>
    <property type="match status" value="1"/>
</dbReference>
<evidence type="ECO:0000256" key="1">
    <source>
        <dbReference type="ARBA" id="ARBA00009922"/>
    </source>
</evidence>
<dbReference type="Proteomes" id="UP000030002">
    <property type="component" value="Unassembled WGS sequence"/>
</dbReference>
<sequence>MSLLPAHPSADAVLDGLDPEQREVAANPTGPMVVLAGAGTGKTRAITHRIAYAVLSGAQQPQRTLAVTFTARAAGEMRTRLRDLGVGGVQARTFHAAALRQLHYFWPQAIGGAAPEVMPHKAGAVAEAAGRLRMRFDRTGIRDLAAEVEWAKVSMLTAETYATAARAADREAPGLDLTAMARVLSAYEEVKAERGVIDFEDVLLVLVGILEENDTVARAVREQYRSFVVDEYQDVNALQQRLLDLWLADRQDICVVGDPAQTIYSFTGASPAHLLGFRSRHPKARQVELVRNYRSTPEIVGLANLVLRTPSGGRRSGSVVLEAQRDPGPAPTLVSHPDDPAEAAAVAAQIADLIASGASPADIAVLFRTNGQSEVVESALADRSIPYLVRGGERFFQRKEVRDAIVLLRGAARSDDGSVQLPELVRDVLLGAGWSRQVPVAGGAARERWESLAALAALADDLFVADAEARMPAFIRELDERMAAQHAPSVQGVTLASLHAAKGLEWGTVFLIGCSDGYLPITMADTPEAIEEERRLLYVGVTRARDRLVLSWSGARTPGARATRRPSRFLDGTASILGEGARSQPKRSTRVGGGAGATPKAPRRSTCRTCGADLQSAAERTVGRCKTCPATYDEAVFERLREWRLETAREASVPAYVVFTDATLTAIAERTPTDLAGLSAIRGVGQAKLDRYGTAVLALLSGADRVSGKDSESFFPDESGSATSEFGA</sequence>
<evidence type="ECO:0000256" key="6">
    <source>
        <dbReference type="ARBA" id="ARBA00023235"/>
    </source>
</evidence>
<name>A0A0A0JCT6_9MICO</name>
<dbReference type="PROSITE" id="PS51198">
    <property type="entry name" value="UVRD_HELICASE_ATP_BIND"/>
    <property type="match status" value="1"/>
</dbReference>
<dbReference type="STRING" id="1385520.N802_02730"/>
<evidence type="ECO:0000256" key="11">
    <source>
        <dbReference type="SAM" id="MobiDB-lite"/>
    </source>
</evidence>
<keyword evidence="2 10" id="KW-0547">Nucleotide-binding</keyword>
<evidence type="ECO:0000256" key="9">
    <source>
        <dbReference type="ARBA" id="ARBA00048988"/>
    </source>
</evidence>
<organism evidence="15 16">
    <name type="scientific">Knoellia sinensis KCTC 19936</name>
    <dbReference type="NCBI Taxonomy" id="1385520"/>
    <lineage>
        <taxon>Bacteria</taxon>
        <taxon>Bacillati</taxon>
        <taxon>Actinomycetota</taxon>
        <taxon>Actinomycetes</taxon>
        <taxon>Micrococcales</taxon>
        <taxon>Intrasporangiaceae</taxon>
        <taxon>Knoellia</taxon>
    </lineage>
</organism>
<accession>A0A0A0JCT6</accession>
<dbReference type="InterPro" id="IPR014017">
    <property type="entry name" value="DNA_helicase_UvrD-like_C"/>
</dbReference>
<gene>
    <name evidence="15" type="ORF">N802_02730</name>
</gene>
<dbReference type="InterPro" id="IPR014016">
    <property type="entry name" value="UvrD-like_ATP-bd"/>
</dbReference>
<feature type="region of interest" description="Disordered" evidence="11">
    <location>
        <begin position="707"/>
        <end position="728"/>
    </location>
</feature>
<dbReference type="GO" id="GO:0000725">
    <property type="term" value="P:recombinational repair"/>
    <property type="evidence" value="ECO:0007669"/>
    <property type="project" value="TreeGrafter"/>
</dbReference>
<dbReference type="GO" id="GO:0005829">
    <property type="term" value="C:cytosol"/>
    <property type="evidence" value="ECO:0007669"/>
    <property type="project" value="TreeGrafter"/>
</dbReference>